<keyword evidence="2" id="KW-0805">Transcription regulation</keyword>
<evidence type="ECO:0000256" key="1">
    <source>
        <dbReference type="ARBA" id="ARBA00010641"/>
    </source>
</evidence>
<dbReference type="Gene3D" id="1.10.1740.10">
    <property type="match status" value="1"/>
</dbReference>
<evidence type="ECO:0000259" key="7">
    <source>
        <dbReference type="Pfam" id="PF08281"/>
    </source>
</evidence>
<dbReference type="RefSeq" id="WP_068825111.1">
    <property type="nucleotide sequence ID" value="NZ_CP014224.1"/>
</dbReference>
<evidence type="ECO:0000256" key="4">
    <source>
        <dbReference type="ARBA" id="ARBA00023163"/>
    </source>
</evidence>
<feature type="domain" description="RNA polymerase sigma-70 region 2" evidence="6">
    <location>
        <begin position="40"/>
        <end position="92"/>
    </location>
</feature>
<dbReference type="AlphaFoldDB" id="A0A1B1Y4L4"/>
<evidence type="ECO:0000313" key="9">
    <source>
        <dbReference type="Proteomes" id="UP000092967"/>
    </source>
</evidence>
<dbReference type="InterPro" id="IPR039425">
    <property type="entry name" value="RNA_pol_sigma-70-like"/>
</dbReference>
<dbReference type="KEGG" id="wfu:AXE80_05225"/>
<accession>A0A1B1Y4L4</accession>
<name>A0A1B1Y4L4_9FLAO</name>
<dbReference type="InterPro" id="IPR013249">
    <property type="entry name" value="RNA_pol_sigma70_r4_t2"/>
</dbReference>
<dbReference type="SUPFAM" id="SSF88659">
    <property type="entry name" value="Sigma3 and sigma4 domains of RNA polymerase sigma factors"/>
    <property type="match status" value="1"/>
</dbReference>
<dbReference type="InterPro" id="IPR013325">
    <property type="entry name" value="RNA_pol_sigma_r2"/>
</dbReference>
<dbReference type="InterPro" id="IPR007627">
    <property type="entry name" value="RNA_pol_sigma70_r2"/>
</dbReference>
<organism evidence="8 9">
    <name type="scientific">Wenyingzhuangia fucanilytica</name>
    <dbReference type="NCBI Taxonomy" id="1790137"/>
    <lineage>
        <taxon>Bacteria</taxon>
        <taxon>Pseudomonadati</taxon>
        <taxon>Bacteroidota</taxon>
        <taxon>Flavobacteriia</taxon>
        <taxon>Flavobacteriales</taxon>
        <taxon>Flavobacteriaceae</taxon>
        <taxon>Wenyingzhuangia</taxon>
    </lineage>
</organism>
<dbReference type="Pfam" id="PF08281">
    <property type="entry name" value="Sigma70_r4_2"/>
    <property type="match status" value="1"/>
</dbReference>
<dbReference type="Pfam" id="PF04542">
    <property type="entry name" value="Sigma70_r2"/>
    <property type="match status" value="1"/>
</dbReference>
<comment type="similarity">
    <text evidence="1">Belongs to the sigma-70 factor family. ECF subfamily.</text>
</comment>
<dbReference type="STRING" id="1790137.AXE80_05225"/>
<evidence type="ECO:0000259" key="6">
    <source>
        <dbReference type="Pfam" id="PF04542"/>
    </source>
</evidence>
<protein>
    <submittedName>
        <fullName evidence="8">RNA polymerase subunit sigma-70</fullName>
    </submittedName>
</protein>
<dbReference type="InterPro" id="IPR013324">
    <property type="entry name" value="RNA_pol_sigma_r3/r4-like"/>
</dbReference>
<dbReference type="PANTHER" id="PTHR43133:SF51">
    <property type="entry name" value="RNA POLYMERASE SIGMA FACTOR"/>
    <property type="match status" value="1"/>
</dbReference>
<dbReference type="SUPFAM" id="SSF88946">
    <property type="entry name" value="Sigma2 domain of RNA polymerase sigma factors"/>
    <property type="match status" value="1"/>
</dbReference>
<sequence length="189" mass="22133">MTSEDILFTHIKAAKRGDQTAYNYLLNLYWNDVFTFLQSKISDDTIDAEDITIITFSKAFDKIDTYNDDYGFRTWIFTIAKNLLIDELRKQKNITISLQDQNNEVYGLSDANPSPEDKIIIEQNLAELKRNIKKLKVKYQKVINLRYFQDMTYIEIANHLDEPINNVKVKLLRAKKLLAEIITNSENEN</sequence>
<keyword evidence="3" id="KW-0731">Sigma factor</keyword>
<gene>
    <name evidence="8" type="ORF">AXE80_05225</name>
</gene>
<keyword evidence="5" id="KW-0175">Coiled coil</keyword>
<keyword evidence="4" id="KW-0804">Transcription</keyword>
<dbReference type="NCBIfam" id="TIGR02937">
    <property type="entry name" value="sigma70-ECF"/>
    <property type="match status" value="1"/>
</dbReference>
<dbReference type="GO" id="GO:0006352">
    <property type="term" value="P:DNA-templated transcription initiation"/>
    <property type="evidence" value="ECO:0007669"/>
    <property type="project" value="InterPro"/>
</dbReference>
<evidence type="ECO:0000256" key="2">
    <source>
        <dbReference type="ARBA" id="ARBA00023015"/>
    </source>
</evidence>
<dbReference type="Gene3D" id="1.10.10.10">
    <property type="entry name" value="Winged helix-like DNA-binding domain superfamily/Winged helix DNA-binding domain"/>
    <property type="match status" value="1"/>
</dbReference>
<dbReference type="CDD" id="cd06171">
    <property type="entry name" value="Sigma70_r4"/>
    <property type="match status" value="1"/>
</dbReference>
<reference evidence="8 9" key="1">
    <citation type="submission" date="2016-02" db="EMBL/GenBank/DDBJ databases">
        <authorList>
            <person name="Wen L."/>
            <person name="He K."/>
            <person name="Yang H."/>
        </authorList>
    </citation>
    <scope>NUCLEOTIDE SEQUENCE [LARGE SCALE GENOMIC DNA]</scope>
    <source>
        <strain evidence="8 9">CZ1127</strain>
    </source>
</reference>
<dbReference type="OrthoDB" id="9785675at2"/>
<evidence type="ECO:0000256" key="3">
    <source>
        <dbReference type="ARBA" id="ARBA00023082"/>
    </source>
</evidence>
<dbReference type="PANTHER" id="PTHR43133">
    <property type="entry name" value="RNA POLYMERASE ECF-TYPE SIGMA FACTO"/>
    <property type="match status" value="1"/>
</dbReference>
<dbReference type="InterPro" id="IPR014284">
    <property type="entry name" value="RNA_pol_sigma-70_dom"/>
</dbReference>
<proteinExistence type="inferred from homology"/>
<keyword evidence="9" id="KW-1185">Reference proteome</keyword>
<dbReference type="GO" id="GO:0016987">
    <property type="term" value="F:sigma factor activity"/>
    <property type="evidence" value="ECO:0007669"/>
    <property type="project" value="UniProtKB-KW"/>
</dbReference>
<evidence type="ECO:0000313" key="8">
    <source>
        <dbReference type="EMBL" id="ANW95712.1"/>
    </source>
</evidence>
<dbReference type="GO" id="GO:0003677">
    <property type="term" value="F:DNA binding"/>
    <property type="evidence" value="ECO:0007669"/>
    <property type="project" value="InterPro"/>
</dbReference>
<dbReference type="EMBL" id="CP014224">
    <property type="protein sequence ID" value="ANW95712.1"/>
    <property type="molecule type" value="Genomic_DNA"/>
</dbReference>
<dbReference type="InterPro" id="IPR036388">
    <property type="entry name" value="WH-like_DNA-bd_sf"/>
</dbReference>
<dbReference type="Proteomes" id="UP000092967">
    <property type="component" value="Chromosome"/>
</dbReference>
<feature type="domain" description="RNA polymerase sigma factor 70 region 4 type 2" evidence="7">
    <location>
        <begin position="128"/>
        <end position="178"/>
    </location>
</feature>
<evidence type="ECO:0000256" key="5">
    <source>
        <dbReference type="SAM" id="Coils"/>
    </source>
</evidence>
<feature type="coiled-coil region" evidence="5">
    <location>
        <begin position="118"/>
        <end position="145"/>
    </location>
</feature>